<protein>
    <submittedName>
        <fullName evidence="1">Uncharacterized protein</fullName>
    </submittedName>
</protein>
<dbReference type="Proteomes" id="UP000594464">
    <property type="component" value="Chromosome"/>
</dbReference>
<dbReference type="AlphaFoldDB" id="A0A7T0G3B9"/>
<sequence length="361" mass="41785">MTTDEEIKRILLKPLKKKRKYIATPKAFINALERLENRVLNDIHRSELAKKIFENKNNPKKPDWKNPEAVEESVNLAKALYASGLLTYQQFVFFGTFPIERLHESCCLDGKYQKDLEKISTAMRKIEKEHGLKSDEYWPIDQAPLPYQKLSQQYDTFLDNHFLEMMRKCGLNDLADLKEQNPSEFEELRERGRRSMFHKDQTGLALKDIVFQYEEEAHRAASAKAYTAAITILGAGLEGLFIIRCLRSKKKAVLIASTLPKRKQPSSKIADDPTKWNFETLIETCLNANWLPKLTSPIGMQFKPDVLANVLRSMRNFVHPGRHVRDRPWSILNEKEYKDAEAIYVALRSKLLGRSPRPPIV</sequence>
<reference evidence="2" key="1">
    <citation type="submission" date="2020-02" db="EMBL/GenBank/DDBJ databases">
        <title>Genomic and physiological characterization of two novel Nitrospinaceae genera.</title>
        <authorList>
            <person name="Mueller A.J."/>
            <person name="Jung M.-Y."/>
            <person name="Strachan C.R."/>
            <person name="Herbold C.W."/>
            <person name="Kirkegaard R.H."/>
            <person name="Daims H."/>
        </authorList>
    </citation>
    <scope>NUCLEOTIDE SEQUENCE [LARGE SCALE GENOMIC DNA]</scope>
</reference>
<evidence type="ECO:0000313" key="1">
    <source>
        <dbReference type="EMBL" id="QPJ65255.1"/>
    </source>
</evidence>
<organism evidence="1 2">
    <name type="scientific">Candidatus Nitrohelix vancouverensis</name>
    <dbReference type="NCBI Taxonomy" id="2705534"/>
    <lineage>
        <taxon>Bacteria</taxon>
        <taxon>Pseudomonadati</taxon>
        <taxon>Nitrospinota/Tectimicrobiota group</taxon>
        <taxon>Nitrospinota</taxon>
        <taxon>Nitrospinia</taxon>
        <taxon>Nitrospinales</taxon>
        <taxon>Nitrospinaceae</taxon>
        <taxon>Candidatus Nitrohelix</taxon>
    </lineage>
</organism>
<dbReference type="KEGG" id="nva:G3M78_07585"/>
<accession>A0A7T0G3B9</accession>
<proteinExistence type="predicted"/>
<dbReference type="EMBL" id="CP048620">
    <property type="protein sequence ID" value="QPJ65255.1"/>
    <property type="molecule type" value="Genomic_DNA"/>
</dbReference>
<name>A0A7T0G3B9_9BACT</name>
<gene>
    <name evidence="1" type="ORF">G3M78_07585</name>
</gene>
<evidence type="ECO:0000313" key="2">
    <source>
        <dbReference type="Proteomes" id="UP000594464"/>
    </source>
</evidence>